<protein>
    <submittedName>
        <fullName evidence="1">FAD dependent oxidoreductase</fullName>
    </submittedName>
</protein>
<reference evidence="1 2" key="1">
    <citation type="submission" date="2019-03" db="EMBL/GenBank/DDBJ databases">
        <title>Genomic Encyclopedia of Archaeal and Bacterial Type Strains, Phase II (KMG-II): from individual species to whole genera.</title>
        <authorList>
            <person name="Goeker M."/>
        </authorList>
    </citation>
    <scope>NUCLEOTIDE SEQUENCE [LARGE SCALE GENOMIC DNA]</scope>
    <source>
        <strain evidence="1 2">DSM 28353</strain>
    </source>
</reference>
<accession>A0A4R6WE04</accession>
<dbReference type="EMBL" id="SNYV01000017">
    <property type="protein sequence ID" value="TDQ75273.1"/>
    <property type="molecule type" value="Genomic_DNA"/>
</dbReference>
<gene>
    <name evidence="1" type="ORF">CLV99_3873</name>
</gene>
<keyword evidence="2" id="KW-1185">Reference proteome</keyword>
<dbReference type="Proteomes" id="UP000295292">
    <property type="component" value="Unassembled WGS sequence"/>
</dbReference>
<evidence type="ECO:0000313" key="1">
    <source>
        <dbReference type="EMBL" id="TDQ75273.1"/>
    </source>
</evidence>
<evidence type="ECO:0000313" key="2">
    <source>
        <dbReference type="Proteomes" id="UP000295292"/>
    </source>
</evidence>
<comment type="caution">
    <text evidence="1">The sequence shown here is derived from an EMBL/GenBank/DDBJ whole genome shotgun (WGS) entry which is preliminary data.</text>
</comment>
<dbReference type="InterPro" id="IPR036188">
    <property type="entry name" value="FAD/NAD-bd_sf"/>
</dbReference>
<organism evidence="1 2">
    <name type="scientific">Sphingobacterium yanglingense</name>
    <dbReference type="NCBI Taxonomy" id="1437280"/>
    <lineage>
        <taxon>Bacteria</taxon>
        <taxon>Pseudomonadati</taxon>
        <taxon>Bacteroidota</taxon>
        <taxon>Sphingobacteriia</taxon>
        <taxon>Sphingobacteriales</taxon>
        <taxon>Sphingobacteriaceae</taxon>
        <taxon>Sphingobacterium</taxon>
    </lineage>
</organism>
<proteinExistence type="predicted"/>
<name>A0A4R6WE04_9SPHI</name>
<dbReference type="SUPFAM" id="SSF51905">
    <property type="entry name" value="FAD/NAD(P)-binding domain"/>
    <property type="match status" value="1"/>
</dbReference>
<dbReference type="AlphaFoldDB" id="A0A4R6WE04"/>
<dbReference type="Pfam" id="PF12831">
    <property type="entry name" value="FAD_oxidored"/>
    <property type="match status" value="1"/>
</dbReference>
<sequence>MLFCGVTAAIAKEIKPTLLVYGDGIEAFAAALQAARSNVPTVWVYEGATYMSSVESSALPIVCNAHLLGGIWKDLLIETGQLKSKNDSLVIALQKDINPRLMRNALERMLAKQQNLTLVSGTKVIGIAKGKKELTVTLSNKRKYGVRAMVDATPQGDTRQYVVSTDLFAKPSRILSLPEINADERRTLLALGEYENALYGYRWFDVFSQSNSNVFFTANLVQVGLDDNSLSLRANLGQAVGAAAAYCSFFKTTADKIDMRKLQTELLTFDARILPFSDISSSDSNFKSLQKIFLVSFFPVESTEKGVLFDGNRPVSIGSVKAVFNSLYSRSQLWFVNKEGGDFELNELLDLIKHVSLRGDEVNREVEKEWSRKFKFKGVYDPNHIVSRYEFAVLVDRYADPYVKAIDAEGKILR</sequence>